<comment type="function">
    <text evidence="12">Translocates 4-amino-4-deoxy-L-arabinose-phosphoundecaprenol (alpha-L-Ara4N-phosphoundecaprenol) from the cytoplasmic to the periplasmic side of the inner membrane.</text>
</comment>
<comment type="subunit">
    <text evidence="12">Heterodimer of ArnE and ArnF.</text>
</comment>
<keyword evidence="6 12" id="KW-0441">Lipid A biosynthesis</keyword>
<dbReference type="SUPFAM" id="SSF103481">
    <property type="entry name" value="Multidrug resistance efflux transporter EmrE"/>
    <property type="match status" value="1"/>
</dbReference>
<keyword evidence="4 12" id="KW-0444">Lipid biosynthesis</keyword>
<keyword evidence="2 12" id="KW-0813">Transport</keyword>
<keyword evidence="10 12" id="KW-0443">Lipid metabolism</keyword>
<evidence type="ECO:0000256" key="2">
    <source>
        <dbReference type="ARBA" id="ARBA00022448"/>
    </source>
</evidence>
<evidence type="ECO:0000256" key="1">
    <source>
        <dbReference type="ARBA" id="ARBA00004651"/>
    </source>
</evidence>
<keyword evidence="14" id="KW-1185">Reference proteome</keyword>
<dbReference type="OrthoDB" id="5592809at2"/>
<reference evidence="13 14" key="1">
    <citation type="submission" date="2019-11" db="EMBL/GenBank/DDBJ databases">
        <title>Escherichia alba sp. nov. isolated from the gut of plastic-eating superworms Zophobas atratus.</title>
        <authorList>
            <person name="Yang Y."/>
        </authorList>
    </citation>
    <scope>NUCLEOTIDE SEQUENCE [LARGE SCALE GENOMIC DNA]</scope>
    <source>
        <strain evidence="14">BIT-B35</strain>
    </source>
</reference>
<evidence type="ECO:0000256" key="6">
    <source>
        <dbReference type="ARBA" id="ARBA00022556"/>
    </source>
</evidence>
<evidence type="ECO:0000256" key="4">
    <source>
        <dbReference type="ARBA" id="ARBA00022516"/>
    </source>
</evidence>
<dbReference type="RefSeq" id="WP_155108797.1">
    <property type="nucleotide sequence ID" value="NZ_WMJZ01000017.1"/>
</dbReference>
<comment type="similarity">
    <text evidence="12">Belongs to the ArnF family.</text>
</comment>
<dbReference type="GO" id="GO:0009245">
    <property type="term" value="P:lipid A biosynthetic process"/>
    <property type="evidence" value="ECO:0007669"/>
    <property type="project" value="UniProtKB-UniRule"/>
</dbReference>
<dbReference type="UniPathway" id="UPA00030"/>
<keyword evidence="8 12" id="KW-0448">Lipopolysaccharide biosynthesis</keyword>
<evidence type="ECO:0000256" key="5">
    <source>
        <dbReference type="ARBA" id="ARBA00022519"/>
    </source>
</evidence>
<evidence type="ECO:0000256" key="9">
    <source>
        <dbReference type="ARBA" id="ARBA00022989"/>
    </source>
</evidence>
<feature type="transmembrane region" description="Helical" evidence="12">
    <location>
        <begin position="104"/>
        <end position="123"/>
    </location>
</feature>
<evidence type="ECO:0000313" key="13">
    <source>
        <dbReference type="EMBL" id="MTH47197.1"/>
    </source>
</evidence>
<name>A0A6L6IMS9_9ENTR</name>
<dbReference type="GO" id="GO:0009103">
    <property type="term" value="P:lipopolysaccharide biosynthetic process"/>
    <property type="evidence" value="ECO:0007669"/>
    <property type="project" value="UniProtKB-UniRule"/>
</dbReference>
<keyword evidence="3 12" id="KW-1003">Cell membrane</keyword>
<feature type="transmembrane region" description="Helical" evidence="12">
    <location>
        <begin position="79"/>
        <end position="98"/>
    </location>
</feature>
<keyword evidence="7 12" id="KW-0812">Transmembrane</keyword>
<dbReference type="Gene3D" id="1.10.3730.20">
    <property type="match status" value="1"/>
</dbReference>
<dbReference type="Proteomes" id="UP000477739">
    <property type="component" value="Unassembled WGS sequence"/>
</dbReference>
<dbReference type="EMBL" id="WMJZ01000017">
    <property type="protein sequence ID" value="MTH47197.1"/>
    <property type="molecule type" value="Genomic_DNA"/>
</dbReference>
<dbReference type="NCBIfam" id="NF002816">
    <property type="entry name" value="PRK02971.1-2"/>
    <property type="match status" value="1"/>
</dbReference>
<evidence type="ECO:0000256" key="7">
    <source>
        <dbReference type="ARBA" id="ARBA00022692"/>
    </source>
</evidence>
<proteinExistence type="inferred from homology"/>
<dbReference type="GO" id="GO:1901505">
    <property type="term" value="F:carbohydrate derivative transmembrane transporter activity"/>
    <property type="evidence" value="ECO:0007669"/>
    <property type="project" value="InterPro"/>
</dbReference>
<dbReference type="AlphaFoldDB" id="A0A6L6IMS9"/>
<evidence type="ECO:0000256" key="10">
    <source>
        <dbReference type="ARBA" id="ARBA00023098"/>
    </source>
</evidence>
<dbReference type="PANTHER" id="PTHR30561">
    <property type="entry name" value="SMR FAMILY PROTON-DEPENDENT DRUG EFFLUX TRANSPORTER SUGE"/>
    <property type="match status" value="1"/>
</dbReference>
<evidence type="ECO:0000256" key="12">
    <source>
        <dbReference type="HAMAP-Rule" id="MF_00538"/>
    </source>
</evidence>
<organism evidence="13 14">
    <name type="scientific">Intestinirhabdus alba</name>
    <dbReference type="NCBI Taxonomy" id="2899544"/>
    <lineage>
        <taxon>Bacteria</taxon>
        <taxon>Pseudomonadati</taxon>
        <taxon>Pseudomonadota</taxon>
        <taxon>Gammaproteobacteria</taxon>
        <taxon>Enterobacterales</taxon>
        <taxon>Enterobacteriaceae</taxon>
        <taxon>Intestinirhabdus</taxon>
    </lineage>
</organism>
<sequence length="133" mass="14626">MGYLWALISVLLVSGAQLGMKWAMLQLPPLSWDWGYYGPALLGGTSSLVLLAGLAAYGLSMVCWYLALRKIALSHAYPLLSLSYVLVWVGAICLPWLHERFSQQKFAGAILIFLGLLLIFLPGRRGASANERQ</sequence>
<keyword evidence="5 12" id="KW-0997">Cell inner membrane</keyword>
<gene>
    <name evidence="12" type="primary">arnF</name>
    <name evidence="13" type="ORF">GJV78_13205</name>
</gene>
<comment type="subcellular location">
    <subcellularLocation>
        <location evidence="12">Cell inner membrane</location>
        <topology evidence="12">Multi-pass membrane protein</topology>
    </subcellularLocation>
    <subcellularLocation>
        <location evidence="1">Cell membrane</location>
        <topology evidence="1">Multi-pass membrane protein</topology>
    </subcellularLocation>
</comment>
<evidence type="ECO:0000256" key="11">
    <source>
        <dbReference type="ARBA" id="ARBA00023136"/>
    </source>
</evidence>
<keyword evidence="11 12" id="KW-0472">Membrane</keyword>
<evidence type="ECO:0000256" key="8">
    <source>
        <dbReference type="ARBA" id="ARBA00022985"/>
    </source>
</evidence>
<dbReference type="InterPro" id="IPR037185">
    <property type="entry name" value="EmrE-like"/>
</dbReference>
<dbReference type="GO" id="GO:0005886">
    <property type="term" value="C:plasma membrane"/>
    <property type="evidence" value="ECO:0007669"/>
    <property type="project" value="UniProtKB-SubCell"/>
</dbReference>
<feature type="transmembrane region" description="Helical" evidence="12">
    <location>
        <begin position="39"/>
        <end position="67"/>
    </location>
</feature>
<evidence type="ECO:0000313" key="14">
    <source>
        <dbReference type="Proteomes" id="UP000477739"/>
    </source>
</evidence>
<accession>A0A6L6IMS9</accession>
<comment type="caution">
    <text evidence="12">Lacks conserved residue(s) required for the propagation of feature annotation.</text>
</comment>
<dbReference type="InterPro" id="IPR022832">
    <property type="entry name" value="Flippase_ArnF"/>
</dbReference>
<keyword evidence="9 12" id="KW-1133">Transmembrane helix</keyword>
<protein>
    <recommendedName>
        <fullName evidence="12">Probable 4-amino-4-deoxy-L-arabinose-phosphoundecaprenol flippase subunit ArnF</fullName>
        <shortName evidence="12">L-Ara4N-phosphoundecaprenol flippase subunit ArnF</shortName>
    </recommendedName>
    <alternativeName>
        <fullName evidence="12">Undecaprenyl phosphate-aminoarabinose flippase subunit ArnF</fullName>
    </alternativeName>
</protein>
<comment type="caution">
    <text evidence="13">The sequence shown here is derived from an EMBL/GenBank/DDBJ whole genome shotgun (WGS) entry which is preliminary data.</text>
</comment>
<dbReference type="InterPro" id="IPR000390">
    <property type="entry name" value="Small_drug/metabolite_transptr"/>
</dbReference>
<dbReference type="HAMAP" id="MF_00538">
    <property type="entry name" value="Flippase_ArnF"/>
    <property type="match status" value="1"/>
</dbReference>
<dbReference type="PANTHER" id="PTHR30561:SF9">
    <property type="entry name" value="4-AMINO-4-DEOXY-L-ARABINOSE-PHOSPHOUNDECAPRENOL FLIPPASE SUBUNIT ARNF-RELATED"/>
    <property type="match status" value="1"/>
</dbReference>
<comment type="pathway">
    <text evidence="12">Bacterial outer membrane biogenesis; lipopolysaccharide biosynthesis.</text>
</comment>
<evidence type="ECO:0000256" key="3">
    <source>
        <dbReference type="ARBA" id="ARBA00022475"/>
    </source>
</evidence>